<dbReference type="GO" id="GO:0031640">
    <property type="term" value="P:killing of cells of another organism"/>
    <property type="evidence" value="ECO:0007669"/>
    <property type="project" value="UniProtKB-KW"/>
</dbReference>
<evidence type="ECO:0000256" key="2">
    <source>
        <dbReference type="ARBA" id="ARBA00022577"/>
    </source>
</evidence>
<dbReference type="InterPro" id="IPR022706">
    <property type="entry name" value="Antifungal_prot"/>
</dbReference>
<organism evidence="3 4">
    <name type="scientific">Pyrenophora teres f. teres</name>
    <dbReference type="NCBI Taxonomy" id="97479"/>
    <lineage>
        <taxon>Eukaryota</taxon>
        <taxon>Fungi</taxon>
        <taxon>Dikarya</taxon>
        <taxon>Ascomycota</taxon>
        <taxon>Pezizomycotina</taxon>
        <taxon>Dothideomycetes</taxon>
        <taxon>Pleosporomycetidae</taxon>
        <taxon>Pleosporales</taxon>
        <taxon>Pleosporineae</taxon>
        <taxon>Pleosporaceae</taxon>
        <taxon>Pyrenophora</taxon>
    </lineage>
</organism>
<accession>A0A6S6W8Y6</accession>
<evidence type="ECO:0000313" key="3">
    <source>
        <dbReference type="EMBL" id="CAE7194690.1"/>
    </source>
</evidence>
<protein>
    <submittedName>
        <fullName evidence="3">Antifungal protein</fullName>
    </submittedName>
</protein>
<dbReference type="InterPro" id="IPR023112">
    <property type="entry name" value="Antifungal-protein_dom_sf"/>
</dbReference>
<proteinExistence type="predicted"/>
<reference evidence="3" key="1">
    <citation type="submission" date="2021-02" db="EMBL/GenBank/DDBJ databases">
        <authorList>
            <person name="Syme A R."/>
            <person name="Syme A R."/>
            <person name="Moolhuijzen P."/>
        </authorList>
    </citation>
    <scope>NUCLEOTIDE SEQUENCE</scope>
    <source>
        <strain evidence="3">W1-1</strain>
    </source>
</reference>
<dbReference type="SUPFAM" id="SSF57598">
    <property type="entry name" value="Antifungal protein (AGAFP)"/>
    <property type="match status" value="1"/>
</dbReference>
<evidence type="ECO:0000313" key="4">
    <source>
        <dbReference type="Proteomes" id="UP000472372"/>
    </source>
</evidence>
<name>A0A6S6W8Y6_9PLEO</name>
<dbReference type="Gene3D" id="2.40.50.60">
    <property type="entry name" value="Antifungal protein domain"/>
    <property type="match status" value="1"/>
</dbReference>
<dbReference type="AlphaFoldDB" id="A0A6S6W8Y6"/>
<dbReference type="Proteomes" id="UP000472372">
    <property type="component" value="Chromosome 7"/>
</dbReference>
<dbReference type="Pfam" id="PF11402">
    <property type="entry name" value="Antifungal_prot"/>
    <property type="match status" value="1"/>
</dbReference>
<dbReference type="GO" id="GO:0050832">
    <property type="term" value="P:defense response to fungus"/>
    <property type="evidence" value="ECO:0007669"/>
    <property type="project" value="UniProtKB-KW"/>
</dbReference>
<gene>
    <name evidence="3" type="ORF">PTTW11_07994</name>
</gene>
<dbReference type="EMBL" id="HG992983">
    <property type="protein sequence ID" value="CAE7194690.1"/>
    <property type="molecule type" value="Genomic_DNA"/>
</dbReference>
<sequence>MQFTTATLIFLTALNAVATPIDSASVPTEVRLKFTGTCTKSTDQCSFTRNGKTSISKCSTATAVNYRCTKDKNSCTYDDVDGKTRCT</sequence>
<keyword evidence="2" id="KW-0295">Fungicide</keyword>
<keyword evidence="1" id="KW-0929">Antimicrobial</keyword>
<evidence type="ECO:0000256" key="1">
    <source>
        <dbReference type="ARBA" id="ARBA00022529"/>
    </source>
</evidence>